<evidence type="ECO:0000313" key="2">
    <source>
        <dbReference type="EMBL" id="OAL71950.1"/>
    </source>
</evidence>
<feature type="compositionally biased region" description="Basic and acidic residues" evidence="1">
    <location>
        <begin position="187"/>
        <end position="203"/>
    </location>
</feature>
<feature type="region of interest" description="Disordered" evidence="1">
    <location>
        <begin position="327"/>
        <end position="353"/>
    </location>
</feature>
<feature type="region of interest" description="Disordered" evidence="1">
    <location>
        <begin position="176"/>
        <end position="230"/>
    </location>
</feature>
<organism evidence="2 3">
    <name type="scientific">Trichophyton violaceum</name>
    <dbReference type="NCBI Taxonomy" id="34388"/>
    <lineage>
        <taxon>Eukaryota</taxon>
        <taxon>Fungi</taxon>
        <taxon>Dikarya</taxon>
        <taxon>Ascomycota</taxon>
        <taxon>Pezizomycotina</taxon>
        <taxon>Eurotiomycetes</taxon>
        <taxon>Eurotiomycetidae</taxon>
        <taxon>Onygenales</taxon>
        <taxon>Arthrodermataceae</taxon>
        <taxon>Trichophyton</taxon>
    </lineage>
</organism>
<feature type="compositionally biased region" description="Acidic residues" evidence="1">
    <location>
        <begin position="204"/>
        <end position="229"/>
    </location>
</feature>
<dbReference type="AlphaFoldDB" id="A0A178FHD1"/>
<evidence type="ECO:0000256" key="1">
    <source>
        <dbReference type="SAM" id="MobiDB-lite"/>
    </source>
</evidence>
<dbReference type="OrthoDB" id="4173316at2759"/>
<protein>
    <submittedName>
        <fullName evidence="2">Uncharacterized protein</fullName>
    </submittedName>
</protein>
<keyword evidence="3" id="KW-1185">Reference proteome</keyword>
<gene>
    <name evidence="2" type="ORF">A7D00_3982</name>
</gene>
<dbReference type="Proteomes" id="UP000243519">
    <property type="component" value="Unassembled WGS sequence"/>
</dbReference>
<reference evidence="2 3" key="1">
    <citation type="submission" date="2016-05" db="EMBL/GenBank/DDBJ databases">
        <title>Genome sequencing of Trichophyton violaceum CMCC(F)T3l isolated from hair.</title>
        <authorList>
            <person name="Zhan P."/>
            <person name="Tao Y."/>
            <person name="Liu W."/>
        </authorList>
    </citation>
    <scope>NUCLEOTIDE SEQUENCE [LARGE SCALE GENOMIC DNA]</scope>
    <source>
        <strain evidence="3">CMCC(F)T3l</strain>
    </source>
</reference>
<feature type="compositionally biased region" description="Pro residues" evidence="1">
    <location>
        <begin position="327"/>
        <end position="340"/>
    </location>
</feature>
<dbReference type="EMBL" id="LHPN01000005">
    <property type="protein sequence ID" value="OAL71950.1"/>
    <property type="molecule type" value="Genomic_DNA"/>
</dbReference>
<sequence>MDWEEIVLVLATSWVTLRLLGIGLNFEQLFDLLGMDGISDRIRAVKGWFLLPESGEQLKWVEEMNKERAYYILRTQQSLAIKDLTIEHAIQRKLDVPSNLWNTGPKDWKHKLLEMRCLEWIDRNQEFAVRLRKPEGPFIRQYERQQERKHKALAANPTKYLSQSHLVEECKTRDGCYEDEDEDDDYDHDHDHDYDPDYDHDDHDDNDDNDDNEDEDEEEEVEEEKEEEMAFTNDTAAAAAANPAMSMALAIVIMCREVGGQLNLWSFSLVLLVISLCFGRLAEIPVSWLRRKPSQPAGVEAGLPKTQPQPPAPIYYCCVGVHSPLPPDFDPVPRSRPPSQGPSRRNTSNSRQQ</sequence>
<accession>A0A178FHD1</accession>
<name>A0A178FHD1_TRIVO</name>
<feature type="compositionally biased region" description="Acidic residues" evidence="1">
    <location>
        <begin position="177"/>
        <end position="186"/>
    </location>
</feature>
<evidence type="ECO:0000313" key="3">
    <source>
        <dbReference type="Proteomes" id="UP000243519"/>
    </source>
</evidence>
<proteinExistence type="predicted"/>
<comment type="caution">
    <text evidence="2">The sequence shown here is derived from an EMBL/GenBank/DDBJ whole genome shotgun (WGS) entry which is preliminary data.</text>
</comment>